<keyword evidence="2" id="KW-1185">Reference proteome</keyword>
<evidence type="ECO:0000313" key="2">
    <source>
        <dbReference type="Proteomes" id="UP000652761"/>
    </source>
</evidence>
<dbReference type="Proteomes" id="UP000652761">
    <property type="component" value="Unassembled WGS sequence"/>
</dbReference>
<dbReference type="AlphaFoldDB" id="A0A843U5W8"/>
<comment type="caution">
    <text evidence="1">The sequence shown here is derived from an EMBL/GenBank/DDBJ whole genome shotgun (WGS) entry which is preliminary data.</text>
</comment>
<reference evidence="1" key="1">
    <citation type="submission" date="2017-07" db="EMBL/GenBank/DDBJ databases">
        <title>Taro Niue Genome Assembly and Annotation.</title>
        <authorList>
            <person name="Atibalentja N."/>
            <person name="Keating K."/>
            <person name="Fields C.J."/>
        </authorList>
    </citation>
    <scope>NUCLEOTIDE SEQUENCE</scope>
    <source>
        <strain evidence="1">Niue_2</strain>
        <tissue evidence="1">Leaf</tissue>
    </source>
</reference>
<accession>A0A843U5W8</accession>
<dbReference type="EMBL" id="NMUH01000347">
    <property type="protein sequence ID" value="MQL77407.1"/>
    <property type="molecule type" value="Genomic_DNA"/>
</dbReference>
<evidence type="ECO:0000313" key="1">
    <source>
        <dbReference type="EMBL" id="MQL77407.1"/>
    </source>
</evidence>
<protein>
    <submittedName>
        <fullName evidence="1">Uncharacterized protein</fullName>
    </submittedName>
</protein>
<sequence>MTQTNVHGSIHCLEIQMMQRH</sequence>
<proteinExistence type="predicted"/>
<organism evidence="1 2">
    <name type="scientific">Colocasia esculenta</name>
    <name type="common">Wild taro</name>
    <name type="synonym">Arum esculentum</name>
    <dbReference type="NCBI Taxonomy" id="4460"/>
    <lineage>
        <taxon>Eukaryota</taxon>
        <taxon>Viridiplantae</taxon>
        <taxon>Streptophyta</taxon>
        <taxon>Embryophyta</taxon>
        <taxon>Tracheophyta</taxon>
        <taxon>Spermatophyta</taxon>
        <taxon>Magnoliopsida</taxon>
        <taxon>Liliopsida</taxon>
        <taxon>Araceae</taxon>
        <taxon>Aroideae</taxon>
        <taxon>Colocasieae</taxon>
        <taxon>Colocasia</taxon>
    </lineage>
</organism>
<gene>
    <name evidence="1" type="ORF">Taro_009809</name>
</gene>
<name>A0A843U5W8_COLES</name>
<feature type="non-terminal residue" evidence="1">
    <location>
        <position position="21"/>
    </location>
</feature>